<gene>
    <name evidence="1" type="ORF">A5481_22120</name>
</gene>
<evidence type="ECO:0000313" key="1">
    <source>
        <dbReference type="EMBL" id="OAS20793.1"/>
    </source>
</evidence>
<protein>
    <submittedName>
        <fullName evidence="1">Uncharacterized protein</fullName>
    </submittedName>
</protein>
<dbReference type="Proteomes" id="UP000078316">
    <property type="component" value="Unassembled WGS sequence"/>
</dbReference>
<dbReference type="RefSeq" id="WP_048435060.1">
    <property type="nucleotide sequence ID" value="NZ_LWHQ01000044.1"/>
</dbReference>
<dbReference type="EMBL" id="LWHQ01000044">
    <property type="protein sequence ID" value="OAS20793.1"/>
    <property type="molecule type" value="Genomic_DNA"/>
</dbReference>
<organism evidence="1 2">
    <name type="scientific">Methylobacterium platani</name>
    <dbReference type="NCBI Taxonomy" id="427683"/>
    <lineage>
        <taxon>Bacteria</taxon>
        <taxon>Pseudomonadati</taxon>
        <taxon>Pseudomonadota</taxon>
        <taxon>Alphaproteobacteria</taxon>
        <taxon>Hyphomicrobiales</taxon>
        <taxon>Methylobacteriaceae</taxon>
        <taxon>Methylobacterium</taxon>
    </lineage>
</organism>
<evidence type="ECO:0000313" key="2">
    <source>
        <dbReference type="Proteomes" id="UP000078316"/>
    </source>
</evidence>
<proteinExistence type="predicted"/>
<name>A0A179S680_9HYPH</name>
<dbReference type="OrthoDB" id="7997313at2"/>
<sequence>MPTAIPAAEPRLTPRQTARFLWLCIRVRYLFRRMERASLRVSRIGFDRAGGRLLYFAERWLACHEEVAELLRCEEPPEVEEVRRLFEACPNL</sequence>
<dbReference type="AlphaFoldDB" id="A0A179S680"/>
<comment type="caution">
    <text evidence="1">The sequence shown here is derived from an EMBL/GenBank/DDBJ whole genome shotgun (WGS) entry which is preliminary data.</text>
</comment>
<reference evidence="1 2" key="1">
    <citation type="submission" date="2016-04" db="EMBL/GenBank/DDBJ databases">
        <authorList>
            <person name="Evans L.H."/>
            <person name="Alamgir A."/>
            <person name="Owens N."/>
            <person name="Weber N.D."/>
            <person name="Virtaneva K."/>
            <person name="Barbian K."/>
            <person name="Babar A."/>
            <person name="Rosenke K."/>
        </authorList>
    </citation>
    <scope>NUCLEOTIDE SEQUENCE [LARGE SCALE GENOMIC DNA]</scope>
    <source>
        <strain evidence="1 2">PMB02</strain>
    </source>
</reference>
<accession>A0A179S680</accession>